<dbReference type="Pfam" id="PF02875">
    <property type="entry name" value="Mur_ligase_C"/>
    <property type="match status" value="1"/>
</dbReference>
<dbReference type="UniPathway" id="UPA00219"/>
<accession>A0A0G2AQL4</accession>
<dbReference type="InterPro" id="IPR005761">
    <property type="entry name" value="UDP-N-AcMur-Glu-dNH2Pim_ligase"/>
</dbReference>
<dbReference type="NCBIfam" id="TIGR01085">
    <property type="entry name" value="murE"/>
    <property type="match status" value="1"/>
</dbReference>
<evidence type="ECO:0000256" key="1">
    <source>
        <dbReference type="ARBA" id="ARBA00005898"/>
    </source>
</evidence>
<feature type="domain" description="Mur ligase C-terminal" evidence="3">
    <location>
        <begin position="235"/>
        <end position="367"/>
    </location>
</feature>
<dbReference type="EMBL" id="LCRN01000052">
    <property type="protein sequence ID" value="KKW35054.1"/>
    <property type="molecule type" value="Genomic_DNA"/>
</dbReference>
<keyword evidence="2" id="KW-0961">Cell wall biogenesis/degradation</keyword>
<dbReference type="Pfam" id="PF08245">
    <property type="entry name" value="Mur_ligase_M"/>
    <property type="match status" value="1"/>
</dbReference>
<dbReference type="Gene3D" id="3.90.190.20">
    <property type="entry name" value="Mur ligase, C-terminal domain"/>
    <property type="match status" value="1"/>
</dbReference>
<dbReference type="PANTHER" id="PTHR23135:SF4">
    <property type="entry name" value="UDP-N-ACETYLMURAMOYL-L-ALANYL-D-GLUTAMATE--2,6-DIAMINOPIMELATE LIGASE MURE HOMOLOG, CHLOROPLASTIC"/>
    <property type="match status" value="1"/>
</dbReference>
<keyword evidence="2" id="KW-0133">Cell shape</keyword>
<evidence type="ECO:0000259" key="4">
    <source>
        <dbReference type="Pfam" id="PF08245"/>
    </source>
</evidence>
<sequence>MGMLKRILKALLPKAAIGAYHYALAVFSAFLYRQPSEKMIVIGVTGTSGKSTTCYLLARALEACRARVGMASTILFTLVRPILRNMVDAGCTYAIVETTSEGIVQHRHAGIHYDVCVFTNLYPEHIESHGSFDAYKAAKLKLFAKLACDPHKVVDGERVEKIIVVNAEDAQALAFSSFAVDEVVGVFPSKQMLALKMLGVHNQSNAQLALAVGVSLGFDPHKLEQAICVVPGVPGRLEMIDEGQHFTVIVDYAFEPGALTKLYDTVESLKHKRIIHLTGSAGGGRDKARRAKIGALVAERADVMIVTNEDPYDEDPQAIMDEVAAGAKRVPSEKRAEIRLMLDRGEAIRSAIREARTGDLVLVTGKGSEQAIAVAGGKLAPWDDREEVRKALRRL</sequence>
<dbReference type="GO" id="GO:0016881">
    <property type="term" value="F:acid-amino acid ligase activity"/>
    <property type="evidence" value="ECO:0007669"/>
    <property type="project" value="InterPro"/>
</dbReference>
<protein>
    <submittedName>
        <fullName evidence="5">UDP-N-acetylmuramoylalanyl-D-glutamate-2, 6-diaminopimelate ligase</fullName>
    </submittedName>
</protein>
<feature type="domain" description="Mur ligase central" evidence="4">
    <location>
        <begin position="44"/>
        <end position="212"/>
    </location>
</feature>
<dbReference type="InterPro" id="IPR004101">
    <property type="entry name" value="Mur_ligase_C"/>
</dbReference>
<comment type="subcellular location">
    <subcellularLocation>
        <location evidence="2">Cytoplasm</location>
    </subcellularLocation>
</comment>
<dbReference type="InterPro" id="IPR036565">
    <property type="entry name" value="Mur-like_cat_sf"/>
</dbReference>
<dbReference type="GO" id="GO:0008360">
    <property type="term" value="P:regulation of cell shape"/>
    <property type="evidence" value="ECO:0007669"/>
    <property type="project" value="UniProtKB-KW"/>
</dbReference>
<dbReference type="AlphaFoldDB" id="A0A0G2AQL4"/>
<dbReference type="Proteomes" id="UP000033865">
    <property type="component" value="Unassembled WGS sequence"/>
</dbReference>
<dbReference type="SUPFAM" id="SSF53244">
    <property type="entry name" value="MurD-like peptide ligases, peptide-binding domain"/>
    <property type="match status" value="1"/>
</dbReference>
<comment type="caution">
    <text evidence="5">The sequence shown here is derived from an EMBL/GenBank/DDBJ whole genome shotgun (WGS) entry which is preliminary data.</text>
</comment>
<dbReference type="InterPro" id="IPR036615">
    <property type="entry name" value="Mur_ligase_C_dom_sf"/>
</dbReference>
<keyword evidence="5" id="KW-0436">Ligase</keyword>
<proteinExistence type="inferred from homology"/>
<comment type="similarity">
    <text evidence="1">Belongs to the MurCDEF family. MurE subfamily.</text>
</comment>
<evidence type="ECO:0000313" key="5">
    <source>
        <dbReference type="EMBL" id="KKW35054.1"/>
    </source>
</evidence>
<keyword evidence="2" id="KW-0132">Cell division</keyword>
<dbReference type="SUPFAM" id="SSF53623">
    <property type="entry name" value="MurD-like peptide ligases, catalytic domain"/>
    <property type="match status" value="1"/>
</dbReference>
<dbReference type="GO" id="GO:0005524">
    <property type="term" value="F:ATP binding"/>
    <property type="evidence" value="ECO:0007669"/>
    <property type="project" value="InterPro"/>
</dbReference>
<dbReference type="GO" id="GO:0009252">
    <property type="term" value="P:peptidoglycan biosynthetic process"/>
    <property type="evidence" value="ECO:0007669"/>
    <property type="project" value="UniProtKB-UniPathway"/>
</dbReference>
<dbReference type="GO" id="GO:0005737">
    <property type="term" value="C:cytoplasm"/>
    <property type="evidence" value="ECO:0007669"/>
    <property type="project" value="UniProtKB-SubCell"/>
</dbReference>
<dbReference type="PANTHER" id="PTHR23135">
    <property type="entry name" value="MUR LIGASE FAMILY MEMBER"/>
    <property type="match status" value="1"/>
</dbReference>
<comment type="pathway">
    <text evidence="2">Cell wall biogenesis; peptidoglycan biosynthesis.</text>
</comment>
<reference evidence="5 6" key="1">
    <citation type="journal article" date="2015" name="Nature">
        <title>rRNA introns, odd ribosomes, and small enigmatic genomes across a large radiation of phyla.</title>
        <authorList>
            <person name="Brown C.T."/>
            <person name="Hug L.A."/>
            <person name="Thomas B.C."/>
            <person name="Sharon I."/>
            <person name="Castelle C.J."/>
            <person name="Singh A."/>
            <person name="Wilkins M.J."/>
            <person name="Williams K.H."/>
            <person name="Banfield J.F."/>
        </authorList>
    </citation>
    <scope>NUCLEOTIDE SEQUENCE [LARGE SCALE GENOMIC DNA]</scope>
</reference>
<dbReference type="GO" id="GO:0071555">
    <property type="term" value="P:cell wall organization"/>
    <property type="evidence" value="ECO:0007669"/>
    <property type="project" value="UniProtKB-KW"/>
</dbReference>
<evidence type="ECO:0000313" key="6">
    <source>
        <dbReference type="Proteomes" id="UP000033865"/>
    </source>
</evidence>
<gene>
    <name evidence="5" type="ORF">UY82_C0052G0004</name>
</gene>
<dbReference type="Gene3D" id="3.40.1190.10">
    <property type="entry name" value="Mur-like, catalytic domain"/>
    <property type="match status" value="1"/>
</dbReference>
<dbReference type="InterPro" id="IPR013221">
    <property type="entry name" value="Mur_ligase_cen"/>
</dbReference>
<name>A0A0G2AQL4_9BACT</name>
<keyword evidence="2" id="KW-0131">Cell cycle</keyword>
<dbReference type="GO" id="GO:0051301">
    <property type="term" value="P:cell division"/>
    <property type="evidence" value="ECO:0007669"/>
    <property type="project" value="UniProtKB-KW"/>
</dbReference>
<keyword evidence="2" id="KW-0573">Peptidoglycan synthesis</keyword>
<evidence type="ECO:0000259" key="3">
    <source>
        <dbReference type="Pfam" id="PF02875"/>
    </source>
</evidence>
<evidence type="ECO:0000256" key="2">
    <source>
        <dbReference type="RuleBase" id="RU004135"/>
    </source>
</evidence>
<organism evidence="5 6">
    <name type="scientific">Candidatus Uhrbacteria bacterium GW2011_GWC2_53_7</name>
    <dbReference type="NCBI Taxonomy" id="1618986"/>
    <lineage>
        <taxon>Bacteria</taxon>
        <taxon>Candidatus Uhriibacteriota</taxon>
    </lineage>
</organism>